<dbReference type="EMBL" id="BGZK01010701">
    <property type="protein sequence ID" value="GBP03706.1"/>
    <property type="molecule type" value="Genomic_DNA"/>
</dbReference>
<sequence>HDKLRPLINFQSAAIAENFTQRNALVCTGISIELLPKWATRINNQEDEEVKKNRKGSI</sequence>
<proteinExistence type="predicted"/>
<name>A0A4C1SP72_EUMVA</name>
<feature type="non-terminal residue" evidence="1">
    <location>
        <position position="1"/>
    </location>
</feature>
<evidence type="ECO:0000313" key="2">
    <source>
        <dbReference type="Proteomes" id="UP000299102"/>
    </source>
</evidence>
<organism evidence="1 2">
    <name type="scientific">Eumeta variegata</name>
    <name type="common">Bagworm moth</name>
    <name type="synonym">Eumeta japonica</name>
    <dbReference type="NCBI Taxonomy" id="151549"/>
    <lineage>
        <taxon>Eukaryota</taxon>
        <taxon>Metazoa</taxon>
        <taxon>Ecdysozoa</taxon>
        <taxon>Arthropoda</taxon>
        <taxon>Hexapoda</taxon>
        <taxon>Insecta</taxon>
        <taxon>Pterygota</taxon>
        <taxon>Neoptera</taxon>
        <taxon>Endopterygota</taxon>
        <taxon>Lepidoptera</taxon>
        <taxon>Glossata</taxon>
        <taxon>Ditrysia</taxon>
        <taxon>Tineoidea</taxon>
        <taxon>Psychidae</taxon>
        <taxon>Oiketicinae</taxon>
        <taxon>Eumeta</taxon>
    </lineage>
</organism>
<protein>
    <submittedName>
        <fullName evidence="1">Uncharacterized protein</fullName>
    </submittedName>
</protein>
<accession>A0A4C1SP72</accession>
<evidence type="ECO:0000313" key="1">
    <source>
        <dbReference type="EMBL" id="GBP03706.1"/>
    </source>
</evidence>
<dbReference type="AlphaFoldDB" id="A0A4C1SP72"/>
<gene>
    <name evidence="1" type="ORF">EVAR_73959_1</name>
</gene>
<dbReference type="Proteomes" id="UP000299102">
    <property type="component" value="Unassembled WGS sequence"/>
</dbReference>
<comment type="caution">
    <text evidence="1">The sequence shown here is derived from an EMBL/GenBank/DDBJ whole genome shotgun (WGS) entry which is preliminary data.</text>
</comment>
<reference evidence="1 2" key="1">
    <citation type="journal article" date="2019" name="Commun. Biol.">
        <title>The bagworm genome reveals a unique fibroin gene that provides high tensile strength.</title>
        <authorList>
            <person name="Kono N."/>
            <person name="Nakamura H."/>
            <person name="Ohtoshi R."/>
            <person name="Tomita M."/>
            <person name="Numata K."/>
            <person name="Arakawa K."/>
        </authorList>
    </citation>
    <scope>NUCLEOTIDE SEQUENCE [LARGE SCALE GENOMIC DNA]</scope>
</reference>
<keyword evidence="2" id="KW-1185">Reference proteome</keyword>